<keyword evidence="15" id="KW-0675">Receptor</keyword>
<dbReference type="Pfam" id="PF00593">
    <property type="entry name" value="TonB_dep_Rec_b-barrel"/>
    <property type="match status" value="1"/>
</dbReference>
<keyword evidence="3 12" id="KW-0813">Transport</keyword>
<dbReference type="PANTHER" id="PTHR30069">
    <property type="entry name" value="TONB-DEPENDENT OUTER MEMBRANE RECEPTOR"/>
    <property type="match status" value="1"/>
</dbReference>
<dbReference type="GO" id="GO:0015232">
    <property type="term" value="F:heme transmembrane transporter activity"/>
    <property type="evidence" value="ECO:0007669"/>
    <property type="project" value="InterPro"/>
</dbReference>
<evidence type="ECO:0000256" key="1">
    <source>
        <dbReference type="ARBA" id="ARBA00004571"/>
    </source>
</evidence>
<dbReference type="NCBIfam" id="TIGR01786">
    <property type="entry name" value="TonB-hemlactrns"/>
    <property type="match status" value="1"/>
</dbReference>
<evidence type="ECO:0000256" key="8">
    <source>
        <dbReference type="ARBA" id="ARBA00023004"/>
    </source>
</evidence>
<protein>
    <submittedName>
        <fullName evidence="15">TonB-dependent hemoglobin/transferrin/lactoferrin family receptor</fullName>
    </submittedName>
</protein>
<keyword evidence="11 12" id="KW-0998">Cell outer membrane</keyword>
<dbReference type="InterPro" id="IPR012910">
    <property type="entry name" value="Plug_dom"/>
</dbReference>
<keyword evidence="4 12" id="KW-1134">Transmembrane beta strand</keyword>
<reference evidence="15" key="2">
    <citation type="submission" date="2020-07" db="EMBL/GenBank/DDBJ databases">
        <authorList>
            <person name="Lood C."/>
            <person name="Girard L."/>
        </authorList>
    </citation>
    <scope>NUCLEOTIDE SEQUENCE</scope>
    <source>
        <strain evidence="15">SWRI10</strain>
    </source>
</reference>
<dbReference type="InterPro" id="IPR011662">
    <property type="entry name" value="Secretin/TonB_short_N"/>
</dbReference>
<dbReference type="CDD" id="cd01347">
    <property type="entry name" value="ligand_gated_channel"/>
    <property type="match status" value="1"/>
</dbReference>
<dbReference type="GO" id="GO:0009279">
    <property type="term" value="C:cell outer membrane"/>
    <property type="evidence" value="ECO:0007669"/>
    <property type="project" value="UniProtKB-SubCell"/>
</dbReference>
<evidence type="ECO:0000256" key="2">
    <source>
        <dbReference type="ARBA" id="ARBA00009810"/>
    </source>
</evidence>
<dbReference type="InterPro" id="IPR011276">
    <property type="entry name" value="TonB_haem/Hb_rcpt"/>
</dbReference>
<evidence type="ECO:0000313" key="16">
    <source>
        <dbReference type="EMBL" id="MBV4534403.1"/>
    </source>
</evidence>
<dbReference type="InterPro" id="IPR010949">
    <property type="entry name" value="TonB_Hb/transfer/lactofer_rcpt"/>
</dbReference>
<keyword evidence="9 13" id="KW-0798">TonB box</keyword>
<evidence type="ECO:0000256" key="3">
    <source>
        <dbReference type="ARBA" id="ARBA00022448"/>
    </source>
</evidence>
<keyword evidence="5" id="KW-0406">Ion transport</keyword>
<comment type="similarity">
    <text evidence="2 12 13">Belongs to the TonB-dependent receptor family.</text>
</comment>
<evidence type="ECO:0000256" key="5">
    <source>
        <dbReference type="ARBA" id="ARBA00022496"/>
    </source>
</evidence>
<evidence type="ECO:0000256" key="12">
    <source>
        <dbReference type="PROSITE-ProRule" id="PRU01360"/>
    </source>
</evidence>
<evidence type="ECO:0000256" key="6">
    <source>
        <dbReference type="ARBA" id="ARBA00022692"/>
    </source>
</evidence>
<dbReference type="Pfam" id="PF07715">
    <property type="entry name" value="Plug"/>
    <property type="match status" value="1"/>
</dbReference>
<keyword evidence="10 12" id="KW-0472">Membrane</keyword>
<evidence type="ECO:0000256" key="7">
    <source>
        <dbReference type="ARBA" id="ARBA00022729"/>
    </source>
</evidence>
<dbReference type="InterPro" id="IPR036942">
    <property type="entry name" value="Beta-barrel_TonB_sf"/>
</dbReference>
<dbReference type="AlphaFoldDB" id="A0A923FWQ0"/>
<dbReference type="SUPFAM" id="SSF56935">
    <property type="entry name" value="Porins"/>
    <property type="match status" value="1"/>
</dbReference>
<reference evidence="15" key="1">
    <citation type="journal article" date="2020" name="Microorganisms">
        <title>Reliable Identification of Environmental Pseudomonas Isolates Using the rpoD Gene.</title>
        <authorList>
            <consortium name="The Broad Institute Genome Sequencing Platform"/>
            <person name="Girard L."/>
            <person name="Lood C."/>
            <person name="Rokni-Zadeh H."/>
            <person name="van Noort V."/>
            <person name="Lavigne R."/>
            <person name="De Mot R."/>
        </authorList>
    </citation>
    <scope>NUCLEOTIDE SEQUENCE</scope>
    <source>
        <strain evidence="15">SWRI10</strain>
    </source>
</reference>
<dbReference type="Gene3D" id="2.40.170.20">
    <property type="entry name" value="TonB-dependent receptor, beta-barrel domain"/>
    <property type="match status" value="1"/>
</dbReference>
<dbReference type="InterPro" id="IPR000531">
    <property type="entry name" value="Beta-barrel_TonB"/>
</dbReference>
<dbReference type="EMBL" id="JABWRE010000004">
    <property type="protein sequence ID" value="MBC3440704.1"/>
    <property type="molecule type" value="Genomic_DNA"/>
</dbReference>
<evidence type="ECO:0000256" key="9">
    <source>
        <dbReference type="ARBA" id="ARBA00023077"/>
    </source>
</evidence>
<organism evidence="15">
    <name type="scientific">Pseudomonas urmiensis</name>
    <dbReference type="NCBI Taxonomy" id="2745493"/>
    <lineage>
        <taxon>Bacteria</taxon>
        <taxon>Pseudomonadati</taxon>
        <taxon>Pseudomonadota</taxon>
        <taxon>Gammaproteobacteria</taxon>
        <taxon>Pseudomonadales</taxon>
        <taxon>Pseudomonadaceae</taxon>
        <taxon>Pseudomonas</taxon>
    </lineage>
</organism>
<dbReference type="Gene3D" id="3.55.50.30">
    <property type="match status" value="1"/>
</dbReference>
<name>A0A923FWQ0_9PSED</name>
<keyword evidence="7" id="KW-0732">Signal</keyword>
<evidence type="ECO:0000313" key="15">
    <source>
        <dbReference type="EMBL" id="MBC3440704.1"/>
    </source>
</evidence>
<evidence type="ECO:0000256" key="11">
    <source>
        <dbReference type="ARBA" id="ARBA00023237"/>
    </source>
</evidence>
<dbReference type="RefSeq" id="WP_186554251.1">
    <property type="nucleotide sequence ID" value="NZ_JABWRE020000001.1"/>
</dbReference>
<keyword evidence="6 12" id="KW-0812">Transmembrane</keyword>
<reference evidence="16" key="3">
    <citation type="submission" date="2021-06" db="EMBL/GenBank/DDBJ databases">
        <title>Updating the genus Pseudomonas: Description of 43 new species and partition of the Pseudomonas putida group.</title>
        <authorList>
            <person name="Girard L."/>
            <person name="Lood C."/>
            <person name="Vandamme P."/>
            <person name="Rokni-Zadeh H."/>
            <person name="Van Noort V."/>
            <person name="Hofte M."/>
            <person name="Lavigne R."/>
            <person name="De Mot R."/>
        </authorList>
    </citation>
    <scope>NUCLEOTIDE SEQUENCE</scope>
    <source>
        <strain evidence="16">SWRI10</strain>
    </source>
</reference>
<keyword evidence="8" id="KW-0408">Iron</keyword>
<dbReference type="Pfam" id="PF07660">
    <property type="entry name" value="STN"/>
    <property type="match status" value="1"/>
</dbReference>
<evidence type="ECO:0000256" key="13">
    <source>
        <dbReference type="RuleBase" id="RU003357"/>
    </source>
</evidence>
<dbReference type="GO" id="GO:0015344">
    <property type="term" value="F:siderophore uptake transmembrane transporter activity"/>
    <property type="evidence" value="ECO:0007669"/>
    <property type="project" value="TreeGrafter"/>
</dbReference>
<dbReference type="SMART" id="SM00965">
    <property type="entry name" value="STN"/>
    <property type="match status" value="1"/>
</dbReference>
<keyword evidence="5" id="KW-0410">Iron transport</keyword>
<gene>
    <name evidence="16" type="ORF">HU737_000245</name>
    <name evidence="15" type="ORF">HU737_08440</name>
</gene>
<feature type="domain" description="Secretin/TonB short N-terminal" evidence="14">
    <location>
        <begin position="42"/>
        <end position="93"/>
    </location>
</feature>
<evidence type="ECO:0000256" key="10">
    <source>
        <dbReference type="ARBA" id="ARBA00023136"/>
    </source>
</evidence>
<dbReference type="InterPro" id="IPR037066">
    <property type="entry name" value="Plug_dom_sf"/>
</dbReference>
<dbReference type="Proteomes" id="UP000599879">
    <property type="component" value="Unassembled WGS sequence"/>
</dbReference>
<dbReference type="GO" id="GO:0044718">
    <property type="term" value="P:siderophore transmembrane transport"/>
    <property type="evidence" value="ECO:0007669"/>
    <property type="project" value="TreeGrafter"/>
</dbReference>
<dbReference type="EMBL" id="JABWRE020000001">
    <property type="protein sequence ID" value="MBV4534403.1"/>
    <property type="molecule type" value="Genomic_DNA"/>
</dbReference>
<evidence type="ECO:0000259" key="14">
    <source>
        <dbReference type="SMART" id="SM00965"/>
    </source>
</evidence>
<sequence length="889" mass="98547">MGIGLAQAASDSGAASRQLIQFAIPAQSLDSAVLAYAEQSGVQVFFDSRKLAGLRSEGLRGGYSAEDGLRQLLRGAPVRYRFSAAGQVGLERVEDNGEVMELGATHVNSNREGDWVYLTPRSTSVITREQIDKRPPRHAADLLEETAGVYTAVDQRDPGLSVNIRGVQDYGRVNMNIDGMRQNFNVNGHQQRNGVMFIDPEFISSVQIDKGSQSGMGGAGVLGGIASFNTVQASEFLGPDKEYGGRIRAGHGIGELGNGTYFNGSAVFAFGNEVGDVLLGVSERHFGDYRAGSNDTDNLGTQIRLKDQFPQAWQDWIDSEVGDMSSVTRSQMIKLGLNLPLDQRVQLSYLQTDTDSKDAWTWQSADSNSWYYRRSASNDITAKNVALDYSYSPDNDLIDLKAKLYYVTTRQDRWNAGSTASIGSGNYYAPYTDRFQTDTWGLQLENTSRFYLGQRDSLSVNYGTEMFQDTFKPSSEMVPARSNSSNPFAGGANPEGKRIMASLFADLTYEHDDWLTLDAGLRYDRYRLTGKTGLTTYMYPTGITQVDLLKQRTELLYDVDQEQGRFSPTFGIGVKPGLDWLQLYTRWGRGWRPPSVTEAFMSGKPHGGGNELVYPNPFLKPETSHNWEVGMNIFKESLFRSGDRFAAKIAYFDTRIDNFSFLDTNVDLPGTDGATGVSMGRSAYQNNLQDTRFRGLEYSLDYDTGRFYTRLSYTHMIGRNDFCSKQLYLGGAQKKNISGTEIVELPIGGGMTIPVPMPVYDAVADADLDAQTRCGDIMGNASYMPADRGSLTAGLRFFDNTLDVGARLRYSKGNGANLETHGYSQLDQALWPQYKVWDLYASYWATPQLNIALSMENLTDQAYFVAMGDSNNLSLARGRTLTGMLEYHF</sequence>
<proteinExistence type="inferred from homology"/>
<dbReference type="InterPro" id="IPR039426">
    <property type="entry name" value="TonB-dep_rcpt-like"/>
</dbReference>
<accession>A0A923FWQ0</accession>
<comment type="caution">
    <text evidence="15">The sequence shown here is derived from an EMBL/GenBank/DDBJ whole genome shotgun (WGS) entry which is preliminary data.</text>
</comment>
<dbReference type="Gene3D" id="2.170.130.10">
    <property type="entry name" value="TonB-dependent receptor, plug domain"/>
    <property type="match status" value="1"/>
</dbReference>
<comment type="subcellular location">
    <subcellularLocation>
        <location evidence="1 12">Cell outer membrane</location>
        <topology evidence="1 12">Multi-pass membrane protein</topology>
    </subcellularLocation>
</comment>
<evidence type="ECO:0000256" key="4">
    <source>
        <dbReference type="ARBA" id="ARBA00022452"/>
    </source>
</evidence>
<dbReference type="PROSITE" id="PS52016">
    <property type="entry name" value="TONB_DEPENDENT_REC_3"/>
    <property type="match status" value="1"/>
</dbReference>
<dbReference type="PANTHER" id="PTHR30069:SF41">
    <property type="entry name" value="HEME_HEMOPEXIN UTILIZATION PROTEIN C"/>
    <property type="match status" value="1"/>
</dbReference>
<dbReference type="NCBIfam" id="TIGR01785">
    <property type="entry name" value="TonB-hemin"/>
    <property type="match status" value="1"/>
</dbReference>